<dbReference type="Proteomes" id="UP000316621">
    <property type="component" value="Chromosome 3"/>
</dbReference>
<evidence type="ECO:0000313" key="3">
    <source>
        <dbReference type="Proteomes" id="UP000316621"/>
    </source>
</evidence>
<dbReference type="EMBL" id="CM010717">
    <property type="protein sequence ID" value="RZC53745.1"/>
    <property type="molecule type" value="Genomic_DNA"/>
</dbReference>
<sequence length="133" mass="15492">MLIRRTLRRRDTPIVMQKKILKFIREADPRTQIAGYLYGHFTLPLAIPAHDFLHDLEPLRWMLSQMSPQDLTGHARKLESNKLSNPHGYLPTFYEKVQMLLSDRFLGFYVVPDKGHGVATSREWSIVLISSME</sequence>
<evidence type="ECO:0000313" key="2">
    <source>
        <dbReference type="EMBL" id="RZC53745.1"/>
    </source>
</evidence>
<dbReference type="Pfam" id="PF08084">
    <property type="entry name" value="PROCT"/>
    <property type="match status" value="1"/>
</dbReference>
<dbReference type="STRING" id="3469.A0A4Y7J272"/>
<accession>A0A4Y7J272</accession>
<proteinExistence type="predicted"/>
<organism evidence="2 3">
    <name type="scientific">Papaver somniferum</name>
    <name type="common">Opium poppy</name>
    <dbReference type="NCBI Taxonomy" id="3469"/>
    <lineage>
        <taxon>Eukaryota</taxon>
        <taxon>Viridiplantae</taxon>
        <taxon>Streptophyta</taxon>
        <taxon>Embryophyta</taxon>
        <taxon>Tracheophyta</taxon>
        <taxon>Spermatophyta</taxon>
        <taxon>Magnoliopsida</taxon>
        <taxon>Ranunculales</taxon>
        <taxon>Papaveraceae</taxon>
        <taxon>Papaveroideae</taxon>
        <taxon>Papaver</taxon>
    </lineage>
</organism>
<dbReference type="Gramene" id="RZC53745">
    <property type="protein sequence ID" value="RZC53745"/>
    <property type="gene ID" value="C5167_012594"/>
</dbReference>
<gene>
    <name evidence="2" type="ORF">C5167_012594</name>
</gene>
<name>A0A4Y7J272_PAPSO</name>
<keyword evidence="3" id="KW-1185">Reference proteome</keyword>
<dbReference type="Gene3D" id="3.40.140.10">
    <property type="entry name" value="Cytidine Deaminase, domain 2"/>
    <property type="match status" value="1"/>
</dbReference>
<protein>
    <recommendedName>
        <fullName evidence="1">PROCT domain-containing protein</fullName>
    </recommendedName>
</protein>
<feature type="domain" description="PROCT" evidence="1">
    <location>
        <begin position="80"/>
        <end position="115"/>
    </location>
</feature>
<dbReference type="InterPro" id="IPR012984">
    <property type="entry name" value="PROCT"/>
</dbReference>
<dbReference type="AlphaFoldDB" id="A0A4Y7J272"/>
<reference evidence="2 3" key="1">
    <citation type="journal article" date="2018" name="Science">
        <title>The opium poppy genome and morphinan production.</title>
        <authorList>
            <person name="Guo L."/>
            <person name="Winzer T."/>
            <person name="Yang X."/>
            <person name="Li Y."/>
            <person name="Ning Z."/>
            <person name="He Z."/>
            <person name="Teodor R."/>
            <person name="Lu Y."/>
            <person name="Bowser T.A."/>
            <person name="Graham I.A."/>
            <person name="Ye K."/>
        </authorList>
    </citation>
    <scope>NUCLEOTIDE SEQUENCE [LARGE SCALE GENOMIC DNA]</scope>
    <source>
        <strain evidence="3">cv. HN1</strain>
        <tissue evidence="2">Leaves</tissue>
    </source>
</reference>
<evidence type="ECO:0000259" key="1">
    <source>
        <dbReference type="Pfam" id="PF08084"/>
    </source>
</evidence>